<dbReference type="PANTHER" id="PTHR24276:SF91">
    <property type="entry name" value="AT26814P-RELATED"/>
    <property type="match status" value="1"/>
</dbReference>
<dbReference type="OrthoDB" id="10051896at2759"/>
<dbReference type="InterPro" id="IPR043504">
    <property type="entry name" value="Peptidase_S1_PA_chymotrypsin"/>
</dbReference>
<feature type="domain" description="Peptidase S1" evidence="7">
    <location>
        <begin position="24"/>
        <end position="250"/>
    </location>
</feature>
<evidence type="ECO:0000259" key="7">
    <source>
        <dbReference type="PROSITE" id="PS50240"/>
    </source>
</evidence>
<feature type="signal peptide" evidence="6">
    <location>
        <begin position="1"/>
        <end position="17"/>
    </location>
</feature>
<dbReference type="InterPro" id="IPR009003">
    <property type="entry name" value="Peptidase_S1_PA"/>
</dbReference>
<dbReference type="Gene3D" id="2.40.10.10">
    <property type="entry name" value="Trypsin-like serine proteases"/>
    <property type="match status" value="1"/>
</dbReference>
<keyword evidence="5" id="KW-1015">Disulfide bond</keyword>
<dbReference type="Pfam" id="PF00089">
    <property type="entry name" value="Trypsin"/>
    <property type="match status" value="1"/>
</dbReference>
<evidence type="ECO:0000256" key="2">
    <source>
        <dbReference type="ARBA" id="ARBA00022670"/>
    </source>
</evidence>
<dbReference type="PANTHER" id="PTHR24276">
    <property type="entry name" value="POLYSERASE-RELATED"/>
    <property type="match status" value="1"/>
</dbReference>
<evidence type="ECO:0000313" key="8">
    <source>
        <dbReference type="Proteomes" id="UP001652582"/>
    </source>
</evidence>
<comment type="similarity">
    <text evidence="1">Belongs to the peptidase S1 family.</text>
</comment>
<proteinExistence type="inferred from homology"/>
<dbReference type="GO" id="GO:0004252">
    <property type="term" value="F:serine-type endopeptidase activity"/>
    <property type="evidence" value="ECO:0007669"/>
    <property type="project" value="InterPro"/>
</dbReference>
<evidence type="ECO:0000256" key="5">
    <source>
        <dbReference type="ARBA" id="ARBA00023157"/>
    </source>
</evidence>
<dbReference type="InterPro" id="IPR050430">
    <property type="entry name" value="Peptidase_S1"/>
</dbReference>
<dbReference type="InterPro" id="IPR001254">
    <property type="entry name" value="Trypsin_dom"/>
</dbReference>
<keyword evidence="4" id="KW-0720">Serine protease</keyword>
<dbReference type="PROSITE" id="PS50240">
    <property type="entry name" value="TRYPSIN_DOM"/>
    <property type="match status" value="1"/>
</dbReference>
<feature type="chain" id="PRO_5047315067" evidence="6">
    <location>
        <begin position="18"/>
        <end position="250"/>
    </location>
</feature>
<evidence type="ECO:0000256" key="6">
    <source>
        <dbReference type="SAM" id="SignalP"/>
    </source>
</evidence>
<dbReference type="PRINTS" id="PR00722">
    <property type="entry name" value="CHYMOTRYPSIN"/>
</dbReference>
<keyword evidence="2" id="KW-0645">Protease</keyword>
<dbReference type="SUPFAM" id="SSF50494">
    <property type="entry name" value="Trypsin-like serine proteases"/>
    <property type="match status" value="1"/>
</dbReference>
<protein>
    <submittedName>
        <fullName evidence="9">Trypsin, alkaline B-like</fullName>
    </submittedName>
</protein>
<keyword evidence="3" id="KW-0378">Hydrolase</keyword>
<accession>A0A6J1NYV9</accession>
<evidence type="ECO:0000256" key="1">
    <source>
        <dbReference type="ARBA" id="ARBA00007664"/>
    </source>
</evidence>
<evidence type="ECO:0000313" key="9">
    <source>
        <dbReference type="RefSeq" id="XP_023950497.2"/>
    </source>
</evidence>
<evidence type="ECO:0000256" key="4">
    <source>
        <dbReference type="ARBA" id="ARBA00022825"/>
    </source>
</evidence>
<evidence type="ECO:0000256" key="3">
    <source>
        <dbReference type="ARBA" id="ARBA00022801"/>
    </source>
</evidence>
<keyword evidence="6" id="KW-0732">Signal</keyword>
<dbReference type="CDD" id="cd00190">
    <property type="entry name" value="Tryp_SPc"/>
    <property type="match status" value="1"/>
</dbReference>
<dbReference type="Proteomes" id="UP001652582">
    <property type="component" value="Chromosome 20"/>
</dbReference>
<dbReference type="GeneID" id="112054823"/>
<dbReference type="RefSeq" id="XP_023950497.2">
    <property type="nucleotide sequence ID" value="XM_024094729.2"/>
</dbReference>
<dbReference type="AlphaFoldDB" id="A0A6J1NYV9"/>
<sequence>MNKIALFFVFYITLTTALPRQERIVGGTVTSISVHPYSAALLSFRSNGIFVQTCGGTIINNRSILTTGSCLNYKVENLRSRIASSFANSGGEVHFASQLIQHPGYGIYTLENDVGLFRVQFAFRFGPNVRAAPIVGPNAVIPANTIVTAIGWGSINPGGYGRSEQLRQVQIPTVPDYICQYNYLNMTAGHLCAGPLEGGRGSCEGDHGSPLVLNNAIVGITSFAYDCGAPNLPALYSRVAYFSNWIVGNA</sequence>
<dbReference type="KEGG" id="bany:112054823"/>
<dbReference type="GO" id="GO:0006508">
    <property type="term" value="P:proteolysis"/>
    <property type="evidence" value="ECO:0007669"/>
    <property type="project" value="UniProtKB-KW"/>
</dbReference>
<dbReference type="SMART" id="SM00020">
    <property type="entry name" value="Tryp_SPc"/>
    <property type="match status" value="1"/>
</dbReference>
<gene>
    <name evidence="9" type="primary">LOC112054823</name>
</gene>
<reference evidence="9" key="1">
    <citation type="submission" date="2025-08" db="UniProtKB">
        <authorList>
            <consortium name="RefSeq"/>
        </authorList>
    </citation>
    <scope>IDENTIFICATION</scope>
</reference>
<name>A0A6J1NYV9_BICAN</name>
<dbReference type="InterPro" id="IPR001314">
    <property type="entry name" value="Peptidase_S1A"/>
</dbReference>
<keyword evidence="8" id="KW-1185">Reference proteome</keyword>
<organism evidence="8 9">
    <name type="scientific">Bicyclus anynana</name>
    <name type="common">Squinting bush brown butterfly</name>
    <dbReference type="NCBI Taxonomy" id="110368"/>
    <lineage>
        <taxon>Eukaryota</taxon>
        <taxon>Metazoa</taxon>
        <taxon>Ecdysozoa</taxon>
        <taxon>Arthropoda</taxon>
        <taxon>Hexapoda</taxon>
        <taxon>Insecta</taxon>
        <taxon>Pterygota</taxon>
        <taxon>Neoptera</taxon>
        <taxon>Endopterygota</taxon>
        <taxon>Lepidoptera</taxon>
        <taxon>Glossata</taxon>
        <taxon>Ditrysia</taxon>
        <taxon>Papilionoidea</taxon>
        <taxon>Nymphalidae</taxon>
        <taxon>Satyrinae</taxon>
        <taxon>Satyrini</taxon>
        <taxon>Mycalesina</taxon>
        <taxon>Bicyclus</taxon>
    </lineage>
</organism>